<dbReference type="GO" id="GO:0005886">
    <property type="term" value="C:plasma membrane"/>
    <property type="evidence" value="ECO:0007669"/>
    <property type="project" value="UniProtKB-SubCell"/>
</dbReference>
<organism evidence="11">
    <name type="scientific">Trypanosoma brucei</name>
    <dbReference type="NCBI Taxonomy" id="5691"/>
    <lineage>
        <taxon>Eukaryota</taxon>
        <taxon>Discoba</taxon>
        <taxon>Euglenozoa</taxon>
        <taxon>Kinetoplastea</taxon>
        <taxon>Metakinetoplastina</taxon>
        <taxon>Trypanosomatida</taxon>
        <taxon>Trypanosomatidae</taxon>
        <taxon>Trypanosoma</taxon>
    </lineage>
</organism>
<evidence type="ECO:0000259" key="10">
    <source>
        <dbReference type="Pfam" id="PF13206"/>
    </source>
</evidence>
<dbReference type="EMBL" id="KC612574">
    <property type="protein sequence ID" value="AGH60005.1"/>
    <property type="molecule type" value="Genomic_DNA"/>
</dbReference>
<keyword evidence="4" id="KW-0336">GPI-anchor</keyword>
<keyword evidence="5" id="KW-0732">Signal</keyword>
<reference evidence="11" key="1">
    <citation type="submission" date="2013-02" db="EMBL/GenBank/DDBJ databases">
        <authorList>
            <person name="Cross G.A.M."/>
            <person name="Kim H.-S."/>
            <person name="Wickstead B."/>
        </authorList>
    </citation>
    <scope>NUCLEOTIDE SEQUENCE</scope>
    <source>
        <strain evidence="11">Lister 427</strain>
    </source>
</reference>
<feature type="domain" description="Trypanosome variant surface glycoprotein B-type N-terminal" evidence="10">
    <location>
        <begin position="32"/>
        <end position="378"/>
    </location>
</feature>
<sequence length="482" mass="51174">MTDFALTEKRAVKKAFKTGKLAVVLPLLFSVLELAKSAENDRALSHRVMCALTTAADKTVGGTEESSAVTEDVDLLLALNFSTSSANWTAMFDTTGEEVKPVNPNDFVPAGPVRDEWTKAWPLWWKAAKKAAAEHIGTAKHANYKPIPDDGNRKEAHRRIKEQATAVSKLKAKYIKLAQGGTKGTANLINGYLKAALYGQGANDVNNLVLTALAALTNWGAACKAQTRGIAIAADLLCACNNNADTTKQCNTGYTPHNWGSAITLTTSWPALKASCINHGPQAPSASEIESAISSFEAALATKDNGGTLVATLGAPSGNACDGTAAGLCVDYTQYYGGADGTKGKAMPWMQNLKKAAEAITARQTALAASHAIAAQIEALRTEADSVYLQAAAGKLYVPSEGGSNERAKPQPSINREAECNEAGTSEDKCKELKAKDCVFNDKAKKCELKKEVKAKLEKAETKWNGKDGKTNSKGSKHIKRK</sequence>
<keyword evidence="7" id="KW-0325">Glycoprotein</keyword>
<evidence type="ECO:0000313" key="11">
    <source>
        <dbReference type="EMBL" id="AGH60005.1"/>
    </source>
</evidence>
<evidence type="ECO:0000256" key="1">
    <source>
        <dbReference type="ARBA" id="ARBA00002523"/>
    </source>
</evidence>
<evidence type="ECO:0000256" key="8">
    <source>
        <dbReference type="ARBA" id="ARBA00023288"/>
    </source>
</evidence>
<dbReference type="VEuPathDB" id="TriTrypDB:Tb927.11.19180"/>
<evidence type="ECO:0000256" key="3">
    <source>
        <dbReference type="ARBA" id="ARBA00022475"/>
    </source>
</evidence>
<evidence type="ECO:0000256" key="6">
    <source>
        <dbReference type="ARBA" id="ARBA00023136"/>
    </source>
</evidence>
<feature type="compositionally biased region" description="Basic and acidic residues" evidence="9">
    <location>
        <begin position="458"/>
        <end position="471"/>
    </location>
</feature>
<dbReference type="GO" id="GO:0098552">
    <property type="term" value="C:side of membrane"/>
    <property type="evidence" value="ECO:0007669"/>
    <property type="project" value="UniProtKB-KW"/>
</dbReference>
<evidence type="ECO:0000256" key="9">
    <source>
        <dbReference type="SAM" id="MobiDB-lite"/>
    </source>
</evidence>
<keyword evidence="8" id="KW-0449">Lipoprotein</keyword>
<dbReference type="VEuPathDB" id="TriTrypDB:Tb427_000255500"/>
<dbReference type="Pfam" id="PF13206">
    <property type="entry name" value="VSG_B"/>
    <property type="match status" value="1"/>
</dbReference>
<reference evidence="11" key="2">
    <citation type="journal article" date="2014" name="Mol. Biochem. Parasitol.">
        <title>Capturing the variant surface glycoprotein repertoire (the VSGnome) of Trypanosoma brucei Lister 427.</title>
        <authorList>
            <person name="Cross G.A."/>
            <person name="Kim H.S."/>
            <person name="Wickstead B."/>
        </authorList>
    </citation>
    <scope>NUCLEOTIDE SEQUENCE</scope>
    <source>
        <strain evidence="11">Lister 427</strain>
    </source>
</reference>
<comment type="function">
    <text evidence="1">VSG forms a coat on the surface of the parasite. The trypanosome evades the immune response of the host by expressing a series of antigenically distinct VSGs from an estimated 1000 VSG genes.</text>
</comment>
<evidence type="ECO:0000256" key="2">
    <source>
        <dbReference type="ARBA" id="ARBA00004609"/>
    </source>
</evidence>
<name>M4TAP3_9TRYP</name>
<feature type="region of interest" description="Disordered" evidence="9">
    <location>
        <begin position="399"/>
        <end position="426"/>
    </location>
</feature>
<protein>
    <submittedName>
        <fullName evidence="11">Variant surface glycoprotein 1064</fullName>
    </submittedName>
</protein>
<dbReference type="InterPro" id="IPR025932">
    <property type="entry name" value="Trypano_VSG_B_N_dom"/>
</dbReference>
<accession>M4TAP3</accession>
<evidence type="ECO:0000256" key="7">
    <source>
        <dbReference type="ARBA" id="ARBA00023180"/>
    </source>
</evidence>
<evidence type="ECO:0000256" key="5">
    <source>
        <dbReference type="ARBA" id="ARBA00022729"/>
    </source>
</evidence>
<dbReference type="SUPFAM" id="SSF118251">
    <property type="entry name" value="Variant surface glycoprotein MITAT 1.2, VSG 221, C-terminal domain"/>
    <property type="match status" value="1"/>
</dbReference>
<feature type="region of interest" description="Disordered" evidence="9">
    <location>
        <begin position="458"/>
        <end position="482"/>
    </location>
</feature>
<dbReference type="InterPro" id="IPR027446">
    <property type="entry name" value="VSG_C_dom_sf"/>
</dbReference>
<dbReference type="AlphaFoldDB" id="M4TAP3"/>
<evidence type="ECO:0000256" key="4">
    <source>
        <dbReference type="ARBA" id="ARBA00022622"/>
    </source>
</evidence>
<keyword evidence="3" id="KW-1003">Cell membrane</keyword>
<keyword evidence="6" id="KW-0472">Membrane</keyword>
<comment type="subcellular location">
    <subcellularLocation>
        <location evidence="2">Cell membrane</location>
        <topology evidence="2">Lipid-anchor</topology>
        <topology evidence="2">GPI-anchor</topology>
    </subcellularLocation>
</comment>
<proteinExistence type="predicted"/>